<evidence type="ECO:0000313" key="1">
    <source>
        <dbReference type="EMBL" id="GAL35731.1"/>
    </source>
</evidence>
<dbReference type="Proteomes" id="UP000029224">
    <property type="component" value="Unassembled WGS sequence"/>
</dbReference>
<gene>
    <name evidence="1" type="ORF">JCM19240_578</name>
</gene>
<proteinExistence type="predicted"/>
<name>A0A090T702_9VIBR</name>
<accession>A0A090T702</accession>
<comment type="caution">
    <text evidence="1">The sequence shown here is derived from an EMBL/GenBank/DDBJ whole genome shotgun (WGS) entry which is preliminary data.</text>
</comment>
<protein>
    <submittedName>
        <fullName evidence="1">Uncharacterized protein</fullName>
    </submittedName>
</protein>
<dbReference type="EMBL" id="BBMT01000007">
    <property type="protein sequence ID" value="GAL35731.1"/>
    <property type="molecule type" value="Genomic_DNA"/>
</dbReference>
<reference evidence="1 2" key="1">
    <citation type="submission" date="2014-09" db="EMBL/GenBank/DDBJ databases">
        <title>Vibrio maritimus JCM 19240. (C210) whole genome shotgun sequence.</title>
        <authorList>
            <person name="Sawabe T."/>
            <person name="Meirelles P."/>
            <person name="Nakanishi M."/>
            <person name="Sayaka M."/>
            <person name="Hattori M."/>
            <person name="Ohkuma M."/>
        </authorList>
    </citation>
    <scope>NUCLEOTIDE SEQUENCE [LARGE SCALE GENOMIC DNA]</scope>
    <source>
        <strain evidence="1 2">JCM 19240</strain>
    </source>
</reference>
<sequence length="43" mass="4700">MVGDAFKTSIVLDEIPDENAVIPMVLPLVRGWGISWMAPAQKC</sequence>
<keyword evidence="2" id="KW-1185">Reference proteome</keyword>
<reference evidence="1 2" key="2">
    <citation type="submission" date="2014-09" db="EMBL/GenBank/DDBJ databases">
        <authorList>
            <consortium name="NBRP consortium"/>
            <person name="Sawabe T."/>
            <person name="Meirelles P."/>
            <person name="Nakanishi M."/>
            <person name="Sayaka M."/>
            <person name="Hattori M."/>
            <person name="Ohkuma M."/>
        </authorList>
    </citation>
    <scope>NUCLEOTIDE SEQUENCE [LARGE SCALE GENOMIC DNA]</scope>
    <source>
        <strain evidence="1 2">JCM 19240</strain>
    </source>
</reference>
<evidence type="ECO:0000313" key="2">
    <source>
        <dbReference type="Proteomes" id="UP000029224"/>
    </source>
</evidence>
<dbReference type="AlphaFoldDB" id="A0A090T702"/>
<organism evidence="1 2">
    <name type="scientific">Vibrio maritimus</name>
    <dbReference type="NCBI Taxonomy" id="990268"/>
    <lineage>
        <taxon>Bacteria</taxon>
        <taxon>Pseudomonadati</taxon>
        <taxon>Pseudomonadota</taxon>
        <taxon>Gammaproteobacteria</taxon>
        <taxon>Vibrionales</taxon>
        <taxon>Vibrionaceae</taxon>
        <taxon>Vibrio</taxon>
    </lineage>
</organism>